<dbReference type="Gene3D" id="3.40.50.300">
    <property type="entry name" value="P-loop containing nucleotide triphosphate hydrolases"/>
    <property type="match status" value="1"/>
</dbReference>
<feature type="region of interest" description="Disordered" evidence="1">
    <location>
        <begin position="514"/>
        <end position="585"/>
    </location>
</feature>
<dbReference type="SUPFAM" id="SSF48452">
    <property type="entry name" value="TPR-like"/>
    <property type="match status" value="1"/>
</dbReference>
<dbReference type="PANTHER" id="PTHR47691:SF3">
    <property type="entry name" value="HTH-TYPE TRANSCRIPTIONAL REGULATOR RV0890C-RELATED"/>
    <property type="match status" value="1"/>
</dbReference>
<reference evidence="4" key="1">
    <citation type="submission" date="2023-07" db="EMBL/GenBank/DDBJ databases">
        <title>30 novel species of actinomycetes from the DSMZ collection.</title>
        <authorList>
            <person name="Nouioui I."/>
        </authorList>
    </citation>
    <scope>NUCLEOTIDE SEQUENCE [LARGE SCALE GENOMIC DNA]</scope>
    <source>
        <strain evidence="4">DSM 40932</strain>
    </source>
</reference>
<dbReference type="RefSeq" id="WP_311604800.1">
    <property type="nucleotide sequence ID" value="NZ_JAVRFG010000043.1"/>
</dbReference>
<gene>
    <name evidence="3" type="ORF">RM717_26560</name>
</gene>
<dbReference type="InterPro" id="IPR027417">
    <property type="entry name" value="P-loop_NTPase"/>
</dbReference>
<dbReference type="InterPro" id="IPR011990">
    <property type="entry name" value="TPR-like_helical_dom_sf"/>
</dbReference>
<dbReference type="InterPro" id="IPR002182">
    <property type="entry name" value="NB-ARC"/>
</dbReference>
<evidence type="ECO:0000313" key="3">
    <source>
        <dbReference type="EMBL" id="MDT0494073.1"/>
    </source>
</evidence>
<evidence type="ECO:0000313" key="4">
    <source>
        <dbReference type="Proteomes" id="UP001180556"/>
    </source>
</evidence>
<accession>A0ABU2W853</accession>
<name>A0ABU2W853_9ACTN</name>
<keyword evidence="4" id="KW-1185">Reference proteome</keyword>
<sequence>MMTNVGFLPDETSSFVGRRAELARLDTALATRRMTTLIGSGGVGKTRLAVRAARAAADRYPDGAWWADLSPLYDDALLLPTVSDAVGLADHTLRMPVEALCEWLSDKRLLLVLDSAEHLRTPCSHLLAELLTTSPGLTVLVTSRQPLDTRGEHVVRVPPLPVDGAPDALRLFEDRLRAGDPRAGLDAPGDRAAAADICRRLEGIPLAIELAAAGIGRHTVAQLATRIGTRFDAPAVAEDLTASRLDLLADDSLWPRRHRTLRTTIGWSHELCTPLERLLWARLTLLRTDFDEETAREVCTGGPLTPPEVDRALQGLVAQSVVQWDGTRYRMLDTLREYGRMWLTELGEERAAADRHAASFLGLARRAHDGWTGPDQISWYHTVADTHLDLCAALDHLLTHDVAAAQEMAGRVGFFWACCGHLSEARGYAQRALDAGPVDGPHRTRLQWVLGVAALLQGDFATAEKYGALCTAIALYDRDDEGMLGATYLSGLTQLMTGRPAAALEAAERVLRMTEPGRPEGAPGESGEPGAGEPGESAAGTGADPVHGTDGDPAPGTDGGPAPGTGTAPAPESDADPDPAPAPVESAHRLRCRLITVFALTALGRLGESSRAAAALRRSCERGGEYWTRSYADYQLALITLLQGRPADSAAHARAMLAGKHRLRDSFGIALGLDLLAAAIAAQGAGAQAARVYGTGHAYWRMVGHPQRGTPELGPVRETCELQARAAVGDEAYQRAFERGQSDNAEVGLAAALTSELHF</sequence>
<dbReference type="Proteomes" id="UP001180556">
    <property type="component" value="Unassembled WGS sequence"/>
</dbReference>
<feature type="compositionally biased region" description="Low complexity" evidence="1">
    <location>
        <begin position="534"/>
        <end position="543"/>
    </location>
</feature>
<proteinExistence type="predicted"/>
<dbReference type="PRINTS" id="PR00364">
    <property type="entry name" value="DISEASERSIST"/>
</dbReference>
<dbReference type="Gene3D" id="1.25.40.10">
    <property type="entry name" value="Tetratricopeptide repeat domain"/>
    <property type="match status" value="1"/>
</dbReference>
<dbReference type="PANTHER" id="PTHR47691">
    <property type="entry name" value="REGULATOR-RELATED"/>
    <property type="match status" value="1"/>
</dbReference>
<dbReference type="EMBL" id="JAVRFG010000043">
    <property type="protein sequence ID" value="MDT0494073.1"/>
    <property type="molecule type" value="Genomic_DNA"/>
</dbReference>
<evidence type="ECO:0000256" key="1">
    <source>
        <dbReference type="SAM" id="MobiDB-lite"/>
    </source>
</evidence>
<evidence type="ECO:0000259" key="2">
    <source>
        <dbReference type="Pfam" id="PF00931"/>
    </source>
</evidence>
<dbReference type="Pfam" id="PF00931">
    <property type="entry name" value="NB-ARC"/>
    <property type="match status" value="1"/>
</dbReference>
<feature type="domain" description="NB-ARC" evidence="2">
    <location>
        <begin position="34"/>
        <end position="145"/>
    </location>
</feature>
<dbReference type="SUPFAM" id="SSF52540">
    <property type="entry name" value="P-loop containing nucleoside triphosphate hydrolases"/>
    <property type="match status" value="1"/>
</dbReference>
<comment type="caution">
    <text evidence="3">The sequence shown here is derived from an EMBL/GenBank/DDBJ whole genome shotgun (WGS) entry which is preliminary data.</text>
</comment>
<protein>
    <submittedName>
        <fullName evidence="3">NB-ARC domain-containing protein</fullName>
    </submittedName>
</protein>
<organism evidence="3 4">
    <name type="scientific">Streptomyces stephensoniae</name>
    <dbReference type="NCBI Taxonomy" id="3375367"/>
    <lineage>
        <taxon>Bacteria</taxon>
        <taxon>Bacillati</taxon>
        <taxon>Actinomycetota</taxon>
        <taxon>Actinomycetes</taxon>
        <taxon>Kitasatosporales</taxon>
        <taxon>Streptomycetaceae</taxon>
        <taxon>Streptomyces</taxon>
    </lineage>
</organism>